<feature type="compositionally biased region" description="Polar residues" evidence="1">
    <location>
        <begin position="1"/>
        <end position="20"/>
    </location>
</feature>
<proteinExistence type="predicted"/>
<evidence type="ECO:0000313" key="3">
    <source>
        <dbReference type="EMBL" id="TFK18370.1"/>
    </source>
</evidence>
<protein>
    <submittedName>
        <fullName evidence="3">Uncharacterized protein</fullName>
    </submittedName>
</protein>
<keyword evidence="2" id="KW-0812">Transmembrane</keyword>
<dbReference type="Proteomes" id="UP000307440">
    <property type="component" value="Unassembled WGS sequence"/>
</dbReference>
<feature type="transmembrane region" description="Helical" evidence="2">
    <location>
        <begin position="202"/>
        <end position="223"/>
    </location>
</feature>
<keyword evidence="2" id="KW-0472">Membrane</keyword>
<keyword evidence="4" id="KW-1185">Reference proteome</keyword>
<dbReference type="STRING" id="230819.A0A5C3KEC5"/>
<evidence type="ECO:0000256" key="1">
    <source>
        <dbReference type="SAM" id="MobiDB-lite"/>
    </source>
</evidence>
<name>A0A5C3KEC5_COPMA</name>
<reference evidence="3 4" key="1">
    <citation type="journal article" date="2019" name="Nat. Ecol. Evol.">
        <title>Megaphylogeny resolves global patterns of mushroom evolution.</title>
        <authorList>
            <person name="Varga T."/>
            <person name="Krizsan K."/>
            <person name="Foldi C."/>
            <person name="Dima B."/>
            <person name="Sanchez-Garcia M."/>
            <person name="Sanchez-Ramirez S."/>
            <person name="Szollosi G.J."/>
            <person name="Szarkandi J.G."/>
            <person name="Papp V."/>
            <person name="Albert L."/>
            <person name="Andreopoulos W."/>
            <person name="Angelini C."/>
            <person name="Antonin V."/>
            <person name="Barry K.W."/>
            <person name="Bougher N.L."/>
            <person name="Buchanan P."/>
            <person name="Buyck B."/>
            <person name="Bense V."/>
            <person name="Catcheside P."/>
            <person name="Chovatia M."/>
            <person name="Cooper J."/>
            <person name="Damon W."/>
            <person name="Desjardin D."/>
            <person name="Finy P."/>
            <person name="Geml J."/>
            <person name="Haridas S."/>
            <person name="Hughes K."/>
            <person name="Justo A."/>
            <person name="Karasinski D."/>
            <person name="Kautmanova I."/>
            <person name="Kiss B."/>
            <person name="Kocsube S."/>
            <person name="Kotiranta H."/>
            <person name="LaButti K.M."/>
            <person name="Lechner B.E."/>
            <person name="Liimatainen K."/>
            <person name="Lipzen A."/>
            <person name="Lukacs Z."/>
            <person name="Mihaltcheva S."/>
            <person name="Morgado L.N."/>
            <person name="Niskanen T."/>
            <person name="Noordeloos M.E."/>
            <person name="Ohm R.A."/>
            <person name="Ortiz-Santana B."/>
            <person name="Ovrebo C."/>
            <person name="Racz N."/>
            <person name="Riley R."/>
            <person name="Savchenko A."/>
            <person name="Shiryaev A."/>
            <person name="Soop K."/>
            <person name="Spirin V."/>
            <person name="Szebenyi C."/>
            <person name="Tomsovsky M."/>
            <person name="Tulloss R.E."/>
            <person name="Uehling J."/>
            <person name="Grigoriev I.V."/>
            <person name="Vagvolgyi C."/>
            <person name="Papp T."/>
            <person name="Martin F.M."/>
            <person name="Miettinen O."/>
            <person name="Hibbett D.S."/>
            <person name="Nagy L.G."/>
        </authorList>
    </citation>
    <scope>NUCLEOTIDE SEQUENCE [LARGE SCALE GENOMIC DNA]</scope>
    <source>
        <strain evidence="3 4">CBS 121175</strain>
    </source>
</reference>
<feature type="transmembrane region" description="Helical" evidence="2">
    <location>
        <begin position="87"/>
        <end position="109"/>
    </location>
</feature>
<sequence length="667" mass="73861">MNQHQQEASDATYVDSQSPRSFLGQDAGNFHRGGVSSKGPTITTAIDGGLPVTRDKQSQETRVIVERDESRLNKDDFQRLARRVRDWGILVGAIVMLVWPWIFWARVYSVGGVKMNNRLAEVVRRHPQFTTYFVTLVANFLCLMLNILFSTSVIRFSEEWMAEKEDVSLFYINLFSAFRHQSLPWTFSDLDSIFKRKRWASVILVCVCILSFQFIPSGIASLLSPISFIRTAGLSASELNFSSNNADCIAWGIESLANLTCRWEVSRSRYTDCLGVNELVDVLTSGRASMLSLLPDNTESLSFGQLGANHGLRVLGPVRGIYPVAPRNESSYNTLKPSVFTNDDISEAMLAYNYTLGHQGLAADISCRPAPESPISFIASSENSTSHSEQRYNGTCPEGNDFLGPNTGEVHVPEYAVMYWACRAFAKPAGHSYDLYLHGPGFYNDTVGNITCSLTPRGFVSYPTTFTSSNHVFSASDSTATSVQVEPIAPLLIEFMLEQLLEFVSQAQTSQASLIVETVLTTGHNAFGLPIPDSDIGPSVVDHYLPFFEKMILGMLEYETSNIRKILSLKRDVPTSCLREIEGTVSYSITGWFVRLEHIGFLLAGTLLSFVTLGLISMAIYNSMSKAPSRLNVIDAYTLVQGNSSQKGEEPRISFPERLRGVPQVGA</sequence>
<evidence type="ECO:0000313" key="4">
    <source>
        <dbReference type="Proteomes" id="UP000307440"/>
    </source>
</evidence>
<organism evidence="3 4">
    <name type="scientific">Coprinopsis marcescibilis</name>
    <name type="common">Agaric fungus</name>
    <name type="synonym">Psathyrella marcescibilis</name>
    <dbReference type="NCBI Taxonomy" id="230819"/>
    <lineage>
        <taxon>Eukaryota</taxon>
        <taxon>Fungi</taxon>
        <taxon>Dikarya</taxon>
        <taxon>Basidiomycota</taxon>
        <taxon>Agaricomycotina</taxon>
        <taxon>Agaricomycetes</taxon>
        <taxon>Agaricomycetidae</taxon>
        <taxon>Agaricales</taxon>
        <taxon>Agaricineae</taxon>
        <taxon>Psathyrellaceae</taxon>
        <taxon>Coprinopsis</taxon>
    </lineage>
</organism>
<accession>A0A5C3KEC5</accession>
<gene>
    <name evidence="3" type="ORF">FA15DRAFT_760642</name>
</gene>
<feature type="transmembrane region" description="Helical" evidence="2">
    <location>
        <begin position="599"/>
        <end position="621"/>
    </location>
</feature>
<dbReference type="OrthoDB" id="2991366at2759"/>
<keyword evidence="2" id="KW-1133">Transmembrane helix</keyword>
<feature type="transmembrane region" description="Helical" evidence="2">
    <location>
        <begin position="129"/>
        <end position="149"/>
    </location>
</feature>
<feature type="region of interest" description="Disordered" evidence="1">
    <location>
        <begin position="1"/>
        <end position="41"/>
    </location>
</feature>
<dbReference type="AlphaFoldDB" id="A0A5C3KEC5"/>
<evidence type="ECO:0000256" key="2">
    <source>
        <dbReference type="SAM" id="Phobius"/>
    </source>
</evidence>
<dbReference type="EMBL" id="ML210407">
    <property type="protein sequence ID" value="TFK18370.1"/>
    <property type="molecule type" value="Genomic_DNA"/>
</dbReference>